<keyword evidence="5" id="KW-1185">Reference proteome</keyword>
<accession>A0ABW1NNK6</accession>
<name>A0ABW1NNK6_9ACTN</name>
<feature type="repeat" description="TPR" evidence="3">
    <location>
        <begin position="459"/>
        <end position="492"/>
    </location>
</feature>
<evidence type="ECO:0000256" key="1">
    <source>
        <dbReference type="ARBA" id="ARBA00022737"/>
    </source>
</evidence>
<keyword evidence="1" id="KW-0677">Repeat</keyword>
<dbReference type="PANTHER" id="PTHR44858">
    <property type="entry name" value="TETRATRICOPEPTIDE REPEAT PROTEIN 6"/>
    <property type="match status" value="1"/>
</dbReference>
<evidence type="ECO:0000313" key="5">
    <source>
        <dbReference type="Proteomes" id="UP001596137"/>
    </source>
</evidence>
<dbReference type="InterPro" id="IPR011990">
    <property type="entry name" value="TPR-like_helical_dom_sf"/>
</dbReference>
<keyword evidence="2 3" id="KW-0802">TPR repeat</keyword>
<dbReference type="PROSITE" id="PS50005">
    <property type="entry name" value="TPR"/>
    <property type="match status" value="3"/>
</dbReference>
<dbReference type="PANTHER" id="PTHR44858:SF1">
    <property type="entry name" value="UDP-N-ACETYLGLUCOSAMINE--PEPTIDE N-ACETYLGLUCOSAMINYLTRANSFERASE SPINDLY-RELATED"/>
    <property type="match status" value="1"/>
</dbReference>
<dbReference type="Proteomes" id="UP001596137">
    <property type="component" value="Unassembled WGS sequence"/>
</dbReference>
<sequence>MSDHPEHIWIHGGSSGARRALVAGLDLPIPAFVFDAHRRRRGPYTFGGSLLRALVPPCAERAPGVVAAHEIEIRAAAVDLRARVAARHRPLSSVLPEDERILVPGARRTSRIANGIAEFVRDCGTCPGSVVVGDVHEADPTDRELLATLVRRFDPRRLTIVACSGEPPPESFKGHRITAESSPWGDPEDLAERYVTSDGTLDDPRAAAAYHALPAAERARLHDRRADELAATGDPSWALGAIPYHREHGGDPCGAGAEAVLAALTHCVAEGFLDAAADLARRGLRLSEPGTARWWTFTQSAATALAGLGRTDEARELYDAARGASVDPEVHSAAAYGTAMLDARHPDPDRRDLGRAERWINEAVAISSLLPDPAVRAFKLGFDLNGKALIEARRGDSGAALALVDEAIGLAERDLPAGRHLIHRVVLRGNRAQLLGGLGRRAEALAELDAAIGIDPDHPDHYLDRGTLLFRMGRPDAALADVETALRLSPPLPEAYYNRAQLLLALDDLPGARADLDRVLELDPGWLDAYVNRAGLLLELGLDDKARADVEAGLALAPGDPHLRCILGQLEAAAGRPCQAEEAFVAALETAPGLAQAWASRASLRYGQGDLEGAVTDLTRAVELGGDAAVHFNRAMALRDLGRLDRALDDLLRAQALDPADPDIARALAEVRDAAGDSGSAR</sequence>
<evidence type="ECO:0000313" key="4">
    <source>
        <dbReference type="EMBL" id="MFC6084924.1"/>
    </source>
</evidence>
<comment type="caution">
    <text evidence="4">The sequence shown here is derived from an EMBL/GenBank/DDBJ whole genome shotgun (WGS) entry which is preliminary data.</text>
</comment>
<dbReference type="InterPro" id="IPR019734">
    <property type="entry name" value="TPR_rpt"/>
</dbReference>
<proteinExistence type="predicted"/>
<evidence type="ECO:0000256" key="3">
    <source>
        <dbReference type="PROSITE-ProRule" id="PRU00339"/>
    </source>
</evidence>
<feature type="repeat" description="TPR" evidence="3">
    <location>
        <begin position="628"/>
        <end position="661"/>
    </location>
</feature>
<dbReference type="RefSeq" id="WP_380758506.1">
    <property type="nucleotide sequence ID" value="NZ_JBHSRF010000051.1"/>
</dbReference>
<gene>
    <name evidence="4" type="ORF">ACFP1K_27440</name>
</gene>
<organism evidence="4 5">
    <name type="scientific">Sphaerisporangium aureirubrum</name>
    <dbReference type="NCBI Taxonomy" id="1544736"/>
    <lineage>
        <taxon>Bacteria</taxon>
        <taxon>Bacillati</taxon>
        <taxon>Actinomycetota</taxon>
        <taxon>Actinomycetes</taxon>
        <taxon>Streptosporangiales</taxon>
        <taxon>Streptosporangiaceae</taxon>
        <taxon>Sphaerisporangium</taxon>
    </lineage>
</organism>
<reference evidence="5" key="1">
    <citation type="journal article" date="2019" name="Int. J. Syst. Evol. Microbiol.">
        <title>The Global Catalogue of Microorganisms (GCM) 10K type strain sequencing project: providing services to taxonomists for standard genome sequencing and annotation.</title>
        <authorList>
            <consortium name="The Broad Institute Genomics Platform"/>
            <consortium name="The Broad Institute Genome Sequencing Center for Infectious Disease"/>
            <person name="Wu L."/>
            <person name="Ma J."/>
        </authorList>
    </citation>
    <scope>NUCLEOTIDE SEQUENCE [LARGE SCALE GENOMIC DNA]</scope>
    <source>
        <strain evidence="5">JCM 30346</strain>
    </source>
</reference>
<dbReference type="EMBL" id="JBHSRF010000051">
    <property type="protein sequence ID" value="MFC6084924.1"/>
    <property type="molecule type" value="Genomic_DNA"/>
</dbReference>
<dbReference type="Pfam" id="PF13432">
    <property type="entry name" value="TPR_16"/>
    <property type="match status" value="2"/>
</dbReference>
<protein>
    <submittedName>
        <fullName evidence="4">Tetratricopeptide repeat protein</fullName>
    </submittedName>
</protein>
<dbReference type="SMART" id="SM00028">
    <property type="entry name" value="TPR"/>
    <property type="match status" value="8"/>
</dbReference>
<dbReference type="Pfam" id="PF13181">
    <property type="entry name" value="TPR_8"/>
    <property type="match status" value="1"/>
</dbReference>
<evidence type="ECO:0000256" key="2">
    <source>
        <dbReference type="ARBA" id="ARBA00022803"/>
    </source>
</evidence>
<dbReference type="SUPFAM" id="SSF48452">
    <property type="entry name" value="TPR-like"/>
    <property type="match status" value="1"/>
</dbReference>
<feature type="repeat" description="TPR" evidence="3">
    <location>
        <begin position="493"/>
        <end position="526"/>
    </location>
</feature>
<dbReference type="InterPro" id="IPR050498">
    <property type="entry name" value="Ycf3"/>
</dbReference>
<dbReference type="Gene3D" id="1.25.40.10">
    <property type="entry name" value="Tetratricopeptide repeat domain"/>
    <property type="match status" value="4"/>
</dbReference>